<dbReference type="GO" id="GO:0005524">
    <property type="term" value="F:ATP binding"/>
    <property type="evidence" value="ECO:0007669"/>
    <property type="project" value="InterPro"/>
</dbReference>
<dbReference type="GO" id="GO:0006260">
    <property type="term" value="P:DNA replication"/>
    <property type="evidence" value="ECO:0007669"/>
    <property type="project" value="TreeGrafter"/>
</dbReference>
<proteinExistence type="predicted"/>
<name>A0A6M6E1G0_PRIMG</name>
<geneLocation type="plasmid" evidence="3">
    <name>pfdu301a</name>
</geneLocation>
<organism evidence="2 3">
    <name type="scientific">Priestia megaterium</name>
    <name type="common">Bacillus megaterium</name>
    <dbReference type="NCBI Taxonomy" id="1404"/>
    <lineage>
        <taxon>Bacteria</taxon>
        <taxon>Bacillati</taxon>
        <taxon>Bacillota</taxon>
        <taxon>Bacilli</taxon>
        <taxon>Bacillales</taxon>
        <taxon>Bacillaceae</taxon>
        <taxon>Priestia</taxon>
    </lineage>
</organism>
<keyword evidence="2" id="KW-0614">Plasmid</keyword>
<dbReference type="PANTHER" id="PTHR30050:SF4">
    <property type="entry name" value="ATP-BINDING PROTEIN RV3427C IN INSERTION SEQUENCE-RELATED"/>
    <property type="match status" value="1"/>
</dbReference>
<evidence type="ECO:0000259" key="1">
    <source>
        <dbReference type="Pfam" id="PF01695"/>
    </source>
</evidence>
<gene>
    <name evidence="2" type="ORF">FDZ14_31615</name>
</gene>
<dbReference type="PANTHER" id="PTHR30050">
    <property type="entry name" value="CHROMOSOMAL REPLICATION INITIATOR PROTEIN DNAA"/>
    <property type="match status" value="1"/>
</dbReference>
<dbReference type="AlphaFoldDB" id="A0A6M6E1G0"/>
<dbReference type="Proteomes" id="UP000501076">
    <property type="component" value="Plasmid pFDU301A"/>
</dbReference>
<reference evidence="2 3" key="1">
    <citation type="submission" date="2019-10" db="EMBL/GenBank/DDBJ databases">
        <title>Complete genome sequences for adaption low water activity.</title>
        <authorList>
            <person name="Zhao L."/>
            <person name="Zhong J."/>
        </authorList>
    </citation>
    <scope>NUCLEOTIDE SEQUENCE [LARGE SCALE GENOMIC DNA]</scope>
    <source>
        <strain evidence="2 3">FDU301</strain>
        <plasmid evidence="3">pfdu301a</plasmid>
    </source>
</reference>
<protein>
    <recommendedName>
        <fullName evidence="1">IstB-like ATP-binding domain-containing protein</fullName>
    </recommendedName>
</protein>
<dbReference type="RefSeq" id="WP_171778635.1">
    <property type="nucleotide sequence ID" value="NZ_CP045273.1"/>
</dbReference>
<accession>A0A6M6E1G0</accession>
<dbReference type="InterPro" id="IPR027417">
    <property type="entry name" value="P-loop_NTPase"/>
</dbReference>
<evidence type="ECO:0000313" key="2">
    <source>
        <dbReference type="EMBL" id="QJX80640.1"/>
    </source>
</evidence>
<dbReference type="EMBL" id="CP045273">
    <property type="protein sequence ID" value="QJX80640.1"/>
    <property type="molecule type" value="Genomic_DNA"/>
</dbReference>
<dbReference type="CDD" id="cd00009">
    <property type="entry name" value="AAA"/>
    <property type="match status" value="1"/>
</dbReference>
<dbReference type="Pfam" id="PF01695">
    <property type="entry name" value="IstB_IS21"/>
    <property type="match status" value="1"/>
</dbReference>
<sequence>MNENKINFLDVIGKNTGKTKEDEAIEKAQHPEENITNCPYNVCDGSGMIRLKNENGATCVDFCQCYEDTVLRQKLVNANISLDFLNEDFSFDDGKTRVSILKPKLVEDELKIKKKNQTKQEALIEEDPNLFIKRHFSIKEETRTPGEIFKSYSEKNSELMTKNKKPANLLLFGDSGNGKTSFACLIGSFFLQKNKKVYFSNTEKFLNSIYDKKVDVKEISTKYDVLILDEFFAEYHTDSKWAKTKLKEILKMRDELKLITICTSNGNPKEFSLLYGQAIMSLLKGTFFHFYLERDGDGRIEKMQNTFEEFGF</sequence>
<dbReference type="Gene3D" id="3.40.50.300">
    <property type="entry name" value="P-loop containing nucleotide triphosphate hydrolases"/>
    <property type="match status" value="1"/>
</dbReference>
<dbReference type="InterPro" id="IPR002611">
    <property type="entry name" value="IstB_ATP-bd"/>
</dbReference>
<evidence type="ECO:0000313" key="3">
    <source>
        <dbReference type="Proteomes" id="UP000501076"/>
    </source>
</evidence>
<dbReference type="SUPFAM" id="SSF52540">
    <property type="entry name" value="P-loop containing nucleoside triphosphate hydrolases"/>
    <property type="match status" value="1"/>
</dbReference>
<feature type="domain" description="IstB-like ATP-binding" evidence="1">
    <location>
        <begin position="165"/>
        <end position="280"/>
    </location>
</feature>